<dbReference type="EMBL" id="JACHXI010000022">
    <property type="protein sequence ID" value="MBB3104942.1"/>
    <property type="molecule type" value="Genomic_DNA"/>
</dbReference>
<name>A0A839T692_AZOMA</name>
<dbReference type="Proteomes" id="UP000549250">
    <property type="component" value="Unassembled WGS sequence"/>
</dbReference>
<feature type="transmembrane region" description="Helical" evidence="1">
    <location>
        <begin position="7"/>
        <end position="26"/>
    </location>
</feature>
<sequence>MYIYRLVLILVVGIYLFSPAIMDLWIAPDGAWYRPYLLWLILIVVTFILQSRSDADQL</sequence>
<evidence type="ECO:0000313" key="3">
    <source>
        <dbReference type="Proteomes" id="UP000549250"/>
    </source>
</evidence>
<keyword evidence="3" id="KW-1185">Reference proteome</keyword>
<protein>
    <submittedName>
        <fullName evidence="2">Uncharacterized protein</fullName>
    </submittedName>
</protein>
<keyword evidence="1" id="KW-1133">Transmembrane helix</keyword>
<evidence type="ECO:0000256" key="1">
    <source>
        <dbReference type="SAM" id="Phobius"/>
    </source>
</evidence>
<proteinExistence type="predicted"/>
<feature type="transmembrane region" description="Helical" evidence="1">
    <location>
        <begin position="32"/>
        <end position="49"/>
    </location>
</feature>
<keyword evidence="1" id="KW-0472">Membrane</keyword>
<reference evidence="2 3" key="1">
    <citation type="submission" date="2020-08" db="EMBL/GenBank/DDBJ databases">
        <title>Genomic Encyclopedia of Type Strains, Phase III (KMG-III): the genomes of soil and plant-associated and newly described type strains.</title>
        <authorList>
            <person name="Whitman W."/>
        </authorList>
    </citation>
    <scope>NUCLEOTIDE SEQUENCE [LARGE SCALE GENOMIC DNA]</scope>
    <source>
        <strain evidence="2 3">CECT 4462</strain>
    </source>
</reference>
<accession>A0A839T692</accession>
<organism evidence="2 3">
    <name type="scientific">Azomonas macrocytogenes</name>
    <name type="common">Azotobacter macrocytogenes</name>
    <dbReference type="NCBI Taxonomy" id="69962"/>
    <lineage>
        <taxon>Bacteria</taxon>
        <taxon>Pseudomonadati</taxon>
        <taxon>Pseudomonadota</taxon>
        <taxon>Gammaproteobacteria</taxon>
        <taxon>Pseudomonadales</taxon>
        <taxon>Pseudomonadaceae</taxon>
        <taxon>Azomonas</taxon>
    </lineage>
</organism>
<keyword evidence="1" id="KW-0812">Transmembrane</keyword>
<evidence type="ECO:0000313" key="2">
    <source>
        <dbReference type="EMBL" id="MBB3104942.1"/>
    </source>
</evidence>
<dbReference type="RefSeq" id="WP_183167799.1">
    <property type="nucleotide sequence ID" value="NZ_JACHXI010000022.1"/>
</dbReference>
<comment type="caution">
    <text evidence="2">The sequence shown here is derived from an EMBL/GenBank/DDBJ whole genome shotgun (WGS) entry which is preliminary data.</text>
</comment>
<gene>
    <name evidence="2" type="ORF">FHR87_003371</name>
</gene>
<dbReference type="AlphaFoldDB" id="A0A839T692"/>